<evidence type="ECO:0000256" key="8">
    <source>
        <dbReference type="SAM" id="Phobius"/>
    </source>
</evidence>
<keyword evidence="3" id="KW-0808">Transferase</keyword>
<keyword evidence="8" id="KW-0472">Membrane</keyword>
<dbReference type="InterPro" id="IPR008271">
    <property type="entry name" value="Ser/Thr_kinase_AS"/>
</dbReference>
<dbReference type="Proteomes" id="UP001500253">
    <property type="component" value="Unassembled WGS sequence"/>
</dbReference>
<dbReference type="InterPro" id="IPR011009">
    <property type="entry name" value="Kinase-like_dom_sf"/>
</dbReference>
<keyword evidence="4 7" id="KW-0547">Nucleotide-binding</keyword>
<feature type="domain" description="Protein kinase" evidence="9">
    <location>
        <begin position="11"/>
        <end position="249"/>
    </location>
</feature>
<comment type="caution">
    <text evidence="10">The sequence shown here is derived from an EMBL/GenBank/DDBJ whole genome shotgun (WGS) entry which is preliminary data.</text>
</comment>
<organism evidence="10 11">
    <name type="scientific">Streptomyces cuspidosporus</name>
    <dbReference type="NCBI Taxonomy" id="66882"/>
    <lineage>
        <taxon>Bacteria</taxon>
        <taxon>Bacillati</taxon>
        <taxon>Actinomycetota</taxon>
        <taxon>Actinomycetes</taxon>
        <taxon>Kitasatosporales</taxon>
        <taxon>Streptomycetaceae</taxon>
        <taxon>Streptomyces</taxon>
    </lineage>
</organism>
<keyword evidence="11" id="KW-1185">Reference proteome</keyword>
<dbReference type="PANTHER" id="PTHR43289">
    <property type="entry name" value="MITOGEN-ACTIVATED PROTEIN KINASE KINASE KINASE 20-RELATED"/>
    <property type="match status" value="1"/>
</dbReference>
<name>A0ABN3GD98_9ACTN</name>
<evidence type="ECO:0000256" key="2">
    <source>
        <dbReference type="ARBA" id="ARBA00022527"/>
    </source>
</evidence>
<evidence type="ECO:0000256" key="5">
    <source>
        <dbReference type="ARBA" id="ARBA00022777"/>
    </source>
</evidence>
<feature type="transmembrane region" description="Helical" evidence="8">
    <location>
        <begin position="386"/>
        <end position="406"/>
    </location>
</feature>
<dbReference type="SUPFAM" id="SSF56112">
    <property type="entry name" value="Protein kinase-like (PK-like)"/>
    <property type="match status" value="1"/>
</dbReference>
<feature type="binding site" evidence="7">
    <location>
        <position position="40"/>
    </location>
    <ligand>
        <name>ATP</name>
        <dbReference type="ChEBI" id="CHEBI:30616"/>
    </ligand>
</feature>
<dbReference type="Pfam" id="PF00069">
    <property type="entry name" value="Pkinase"/>
    <property type="match status" value="1"/>
</dbReference>
<evidence type="ECO:0000256" key="3">
    <source>
        <dbReference type="ARBA" id="ARBA00022679"/>
    </source>
</evidence>
<proteinExistence type="predicted"/>
<keyword evidence="5" id="KW-0418">Kinase</keyword>
<dbReference type="EC" id="2.7.11.1" evidence="1"/>
<dbReference type="CDD" id="cd14014">
    <property type="entry name" value="STKc_PknB_like"/>
    <property type="match status" value="1"/>
</dbReference>
<dbReference type="Gene3D" id="3.30.200.20">
    <property type="entry name" value="Phosphorylase Kinase, domain 1"/>
    <property type="match status" value="1"/>
</dbReference>
<dbReference type="PANTHER" id="PTHR43289:SF6">
    <property type="entry name" value="SERINE_THREONINE-PROTEIN KINASE NEKL-3"/>
    <property type="match status" value="1"/>
</dbReference>
<feature type="transmembrane region" description="Helical" evidence="8">
    <location>
        <begin position="327"/>
        <end position="345"/>
    </location>
</feature>
<keyword evidence="8" id="KW-0812">Transmembrane</keyword>
<keyword evidence="2" id="KW-0723">Serine/threonine-protein kinase</keyword>
<dbReference type="EMBL" id="BAAASD010000016">
    <property type="protein sequence ID" value="GAA2349085.1"/>
    <property type="molecule type" value="Genomic_DNA"/>
</dbReference>
<gene>
    <name evidence="10" type="ORF">GCM10010246_40850</name>
</gene>
<keyword evidence="8" id="KW-1133">Transmembrane helix</keyword>
<evidence type="ECO:0000313" key="11">
    <source>
        <dbReference type="Proteomes" id="UP001500253"/>
    </source>
</evidence>
<feature type="transmembrane region" description="Helical" evidence="8">
    <location>
        <begin position="357"/>
        <end position="380"/>
    </location>
</feature>
<evidence type="ECO:0000256" key="7">
    <source>
        <dbReference type="PROSITE-ProRule" id="PRU10141"/>
    </source>
</evidence>
<dbReference type="PROSITE" id="PS50011">
    <property type="entry name" value="PROTEIN_KINASE_DOM"/>
    <property type="match status" value="1"/>
</dbReference>
<reference evidence="10 11" key="1">
    <citation type="journal article" date="2019" name="Int. J. Syst. Evol. Microbiol.">
        <title>The Global Catalogue of Microorganisms (GCM) 10K type strain sequencing project: providing services to taxonomists for standard genome sequencing and annotation.</title>
        <authorList>
            <consortium name="The Broad Institute Genomics Platform"/>
            <consortium name="The Broad Institute Genome Sequencing Center for Infectious Disease"/>
            <person name="Wu L."/>
            <person name="Ma J."/>
        </authorList>
    </citation>
    <scope>NUCLEOTIDE SEQUENCE [LARGE SCALE GENOMIC DNA]</scope>
    <source>
        <strain evidence="10 11">JCM 4316</strain>
    </source>
</reference>
<dbReference type="PROSITE" id="PS00107">
    <property type="entry name" value="PROTEIN_KINASE_ATP"/>
    <property type="match status" value="1"/>
</dbReference>
<evidence type="ECO:0000259" key="9">
    <source>
        <dbReference type="PROSITE" id="PS50011"/>
    </source>
</evidence>
<keyword evidence="6 7" id="KW-0067">ATP-binding</keyword>
<protein>
    <recommendedName>
        <fullName evidence="1">non-specific serine/threonine protein kinase</fullName>
        <ecNumber evidence="1">2.7.11.1</ecNumber>
    </recommendedName>
</protein>
<dbReference type="InterPro" id="IPR017441">
    <property type="entry name" value="Protein_kinase_ATP_BS"/>
</dbReference>
<dbReference type="Gene3D" id="1.10.510.10">
    <property type="entry name" value="Transferase(Phosphotransferase) domain 1"/>
    <property type="match status" value="1"/>
</dbReference>
<evidence type="ECO:0000256" key="6">
    <source>
        <dbReference type="ARBA" id="ARBA00022840"/>
    </source>
</evidence>
<dbReference type="SMART" id="SM00220">
    <property type="entry name" value="S_TKc"/>
    <property type="match status" value="1"/>
</dbReference>
<dbReference type="PROSITE" id="PS00108">
    <property type="entry name" value="PROTEIN_KINASE_ST"/>
    <property type="match status" value="1"/>
</dbReference>
<evidence type="ECO:0000256" key="1">
    <source>
        <dbReference type="ARBA" id="ARBA00012513"/>
    </source>
</evidence>
<evidence type="ECO:0000256" key="4">
    <source>
        <dbReference type="ARBA" id="ARBA00022741"/>
    </source>
</evidence>
<sequence length="417" mass="44353">MRGGMTVGGRYHVQEMLGTGGFAEVWEALDHTLGRRVAIKFVTGVMRYPEAAKRFAREARTLASLHHGSIVTVHDAGTIDHEGHILPYLVMELLNGATWETAQVDSVAETGARLADVLAHIHEANIVHRDVKPANIMICADGRTVLMDFGIARDDNSLTRTATTTGKIFGTPAYLAPEQLQGRAATPASDIYALGLVLAEKLTGHRLPAAQLTPQARAAVPEPLLNLLTRMTSPFPDQRPTAAECATLLRASAVPSKPPKPPRPTRGGTLERLAGPSALFTLLALVMFLPGYSSCGNYALAALAAEVACGGDATVIQSFGAQGRGPAFGVFVGLVTVLAMAAVLTPGSRAVTRLTGYAGVVVTAGCVLLVSPVSSSSYFYGDTDALRFGMWLFYLAAALTVATYVYRDVRTRRERPR</sequence>
<accession>A0ABN3GD98</accession>
<evidence type="ECO:0000313" key="10">
    <source>
        <dbReference type="EMBL" id="GAA2349085.1"/>
    </source>
</evidence>
<dbReference type="InterPro" id="IPR000719">
    <property type="entry name" value="Prot_kinase_dom"/>
</dbReference>